<feature type="transmembrane region" description="Helical" evidence="2">
    <location>
        <begin position="142"/>
        <end position="163"/>
    </location>
</feature>
<accession>N0CJP1</accession>
<keyword evidence="2" id="KW-1133">Transmembrane helix</keyword>
<dbReference type="HOGENOM" id="CLU_1460497_0_0_11"/>
<name>N0CJP1_STRMI</name>
<dbReference type="InterPro" id="IPR007436">
    <property type="entry name" value="DUF485"/>
</dbReference>
<keyword evidence="2" id="KW-0472">Membrane</keyword>
<keyword evidence="2" id="KW-0812">Transmembrane</keyword>
<dbReference type="Proteomes" id="UP000013304">
    <property type="component" value="Chromosome"/>
</dbReference>
<sequence length="185" mass="19982">MTSGHGDELPVTRDEAEKAKDPVNRFVAPSVPLSRRHTTVPRYRGLLMSPTVPQITAPASRGDSVATDAPPPEGHSDTGPAQPTTEAFNAVAASAEFADLRRSFRSFAFPLTIAFVTWYLLYVLLCNYAGGFMSTKVAGNINVALVLGLAQFATTFLIAWLYSRHAATKLDPKAEAIKSRMEADV</sequence>
<reference evidence="3 4" key="1">
    <citation type="submission" date="2013-04" db="EMBL/GenBank/DDBJ databases">
        <title>Complete genome sequence of Streptomyces fulvissimus.</title>
        <authorList>
            <person name="Myronovskyi M."/>
            <person name="Tokovenko B."/>
            <person name="Manderscheid N."/>
            <person name="Petzke L."/>
            <person name="Luzhetskyy A."/>
        </authorList>
    </citation>
    <scope>NUCLEOTIDE SEQUENCE [LARGE SCALE GENOMIC DNA]</scope>
    <source>
        <strain evidence="3 4">DSM 40593</strain>
    </source>
</reference>
<dbReference type="eggNOG" id="COG3162">
    <property type="taxonomic scope" value="Bacteria"/>
</dbReference>
<evidence type="ECO:0000256" key="1">
    <source>
        <dbReference type="SAM" id="MobiDB-lite"/>
    </source>
</evidence>
<feature type="region of interest" description="Disordered" evidence="1">
    <location>
        <begin position="1"/>
        <end position="30"/>
    </location>
</feature>
<feature type="transmembrane region" description="Helical" evidence="2">
    <location>
        <begin position="107"/>
        <end position="130"/>
    </location>
</feature>
<dbReference type="Pfam" id="PF04341">
    <property type="entry name" value="DUF485"/>
    <property type="match status" value="1"/>
</dbReference>
<dbReference type="PANTHER" id="PTHR38441">
    <property type="entry name" value="INTEGRAL MEMBRANE PROTEIN-RELATED"/>
    <property type="match status" value="1"/>
</dbReference>
<evidence type="ECO:0000313" key="3">
    <source>
        <dbReference type="EMBL" id="AGK76366.1"/>
    </source>
</evidence>
<dbReference type="EMBL" id="CP005080">
    <property type="protein sequence ID" value="AGK76366.1"/>
    <property type="molecule type" value="Genomic_DNA"/>
</dbReference>
<feature type="compositionally biased region" description="Basic and acidic residues" evidence="1">
    <location>
        <begin position="1"/>
        <end position="23"/>
    </location>
</feature>
<organism evidence="3 4">
    <name type="scientific">Streptomyces microflavus DSM 40593</name>
    <dbReference type="NCBI Taxonomy" id="1303692"/>
    <lineage>
        <taxon>Bacteria</taxon>
        <taxon>Bacillati</taxon>
        <taxon>Actinomycetota</taxon>
        <taxon>Actinomycetes</taxon>
        <taxon>Kitasatosporales</taxon>
        <taxon>Streptomycetaceae</taxon>
        <taxon>Streptomyces</taxon>
    </lineage>
</organism>
<gene>
    <name evidence="3" type="ORF">SFUL_1397</name>
</gene>
<evidence type="ECO:0000256" key="2">
    <source>
        <dbReference type="SAM" id="Phobius"/>
    </source>
</evidence>
<dbReference type="PANTHER" id="PTHR38441:SF1">
    <property type="entry name" value="MEMBRANE PROTEIN"/>
    <property type="match status" value="1"/>
</dbReference>
<dbReference type="AlphaFoldDB" id="N0CJP1"/>
<proteinExistence type="predicted"/>
<dbReference type="KEGG" id="sfi:SFUL_1397"/>
<dbReference type="PATRIC" id="fig|1303692.3.peg.1411"/>
<evidence type="ECO:0000313" key="4">
    <source>
        <dbReference type="Proteomes" id="UP000013304"/>
    </source>
</evidence>
<protein>
    <submittedName>
        <fullName evidence="3">Integral membrane protein</fullName>
    </submittedName>
</protein>
<feature type="region of interest" description="Disordered" evidence="1">
    <location>
        <begin position="55"/>
        <end position="84"/>
    </location>
</feature>